<proteinExistence type="predicted"/>
<dbReference type="EMBL" id="FPIZ01000022">
    <property type="protein sequence ID" value="SFW83256.1"/>
    <property type="molecule type" value="Genomic_DNA"/>
</dbReference>
<dbReference type="InterPro" id="IPR035986">
    <property type="entry name" value="PKD_dom_sf"/>
</dbReference>
<reference evidence="2 4" key="1">
    <citation type="submission" date="2016-11" db="EMBL/GenBank/DDBJ databases">
        <authorList>
            <person name="Jaros S."/>
            <person name="Januszkiewicz K."/>
            <person name="Wedrychowicz H."/>
        </authorList>
    </citation>
    <scope>NUCLEOTIDE SEQUENCE [LARGE SCALE GENOMIC DNA]</scope>
    <source>
        <strain evidence="2 4">DSM 784</strain>
    </source>
</reference>
<dbReference type="Proteomes" id="UP000183788">
    <property type="component" value="Unassembled WGS sequence"/>
</dbReference>
<dbReference type="Pfam" id="PF18676">
    <property type="entry name" value="MBG_2"/>
    <property type="match status" value="1"/>
</dbReference>
<accession>A0A1K1SFU8</accession>
<reference evidence="3 5" key="2">
    <citation type="submission" date="2023-11" db="EMBL/GenBank/DDBJ databases">
        <title>MicrobeMod: A computational toolkit for identifying prokaryotic methylation and restriction-modification with nanopore sequencing.</title>
        <authorList>
            <person name="Crits-Christoph A."/>
            <person name="Kang S.C."/>
            <person name="Lee H."/>
            <person name="Ostrov N."/>
        </authorList>
    </citation>
    <scope>NUCLEOTIDE SEQUENCE [LARGE SCALE GENOMIC DNA]</scope>
    <source>
        <strain evidence="3 5">ATCC 23090</strain>
    </source>
</reference>
<dbReference type="AlphaFoldDB" id="A0A1K1SFU8"/>
<evidence type="ECO:0000313" key="2">
    <source>
        <dbReference type="EMBL" id="SFW83256.1"/>
    </source>
</evidence>
<dbReference type="SUPFAM" id="SSF49299">
    <property type="entry name" value="PKD domain"/>
    <property type="match status" value="1"/>
</dbReference>
<evidence type="ECO:0000313" key="4">
    <source>
        <dbReference type="Proteomes" id="UP000183788"/>
    </source>
</evidence>
<dbReference type="PROSITE" id="PS50093">
    <property type="entry name" value="PKD"/>
    <property type="match status" value="1"/>
</dbReference>
<dbReference type="Pfam" id="PF13585">
    <property type="entry name" value="CHU_C"/>
    <property type="match status" value="1"/>
</dbReference>
<dbReference type="InterPro" id="IPR041286">
    <property type="entry name" value="MBG_2"/>
</dbReference>
<protein>
    <submittedName>
        <fullName evidence="2">Gliding motility-associated C-terminal domain-containing protein</fullName>
    </submittedName>
    <submittedName>
        <fullName evidence="3">MBG domain-containing protein</fullName>
    </submittedName>
</protein>
<dbReference type="STRING" id="1004.SAMN05661012_05374"/>
<dbReference type="InterPro" id="IPR000601">
    <property type="entry name" value="PKD_dom"/>
</dbReference>
<dbReference type="Pfam" id="PF00801">
    <property type="entry name" value="PKD"/>
    <property type="match status" value="1"/>
</dbReference>
<dbReference type="EMBL" id="CP140154">
    <property type="protein sequence ID" value="WQG88020.1"/>
    <property type="molecule type" value="Genomic_DNA"/>
</dbReference>
<dbReference type="CDD" id="cd00146">
    <property type="entry name" value="PKD"/>
    <property type="match status" value="1"/>
</dbReference>
<gene>
    <name evidence="2" type="ORF">SAMN05661012_05374</name>
    <name evidence="3" type="ORF">SR876_24135</name>
</gene>
<feature type="domain" description="PKD" evidence="1">
    <location>
        <begin position="256"/>
        <end position="291"/>
    </location>
</feature>
<evidence type="ECO:0000313" key="5">
    <source>
        <dbReference type="Proteomes" id="UP001326715"/>
    </source>
</evidence>
<name>A0A1K1SFU8_9BACT</name>
<dbReference type="OrthoDB" id="601690at2"/>
<evidence type="ECO:0000259" key="1">
    <source>
        <dbReference type="PROSITE" id="PS50093"/>
    </source>
</evidence>
<dbReference type="InterPro" id="IPR013783">
    <property type="entry name" value="Ig-like_fold"/>
</dbReference>
<dbReference type="Gene3D" id="3.30.160.710">
    <property type="match status" value="1"/>
</dbReference>
<dbReference type="RefSeq" id="WP_072364387.1">
    <property type="nucleotide sequence ID" value="NZ_CP139972.1"/>
</dbReference>
<sequence>MNRLLIALCFICLKGYGQKKYGDPDFPLTFSDSIQVHSSDTTVARVFLEDHKWMVQIMKAGEVDLTTDSTVEKLVIDKAPLTITANNAARCYGAPDPVFTVTYKGWVYDDSDSVLETRPTVSVNATNILIPSGAVAENYNITYVNGALTVYMLPSPTISADRGTVICGAKEMPLSASGKYAFTWLQHDSIIGKGSSLRVAAPGDYKVIAVDGNGCSGTSNVISMTQVLLPSVDFAYSSGCTGTSVYFTNKTKATGPVDYSWHSGDGQSSENNSASFTYKKAGTYTVVLTATPPSCPSMGGTSIHDITITEPIAARALPAVKAEPGKPLQLNARKMEGATYEWLPNNGLTDNKVIDPKVTLKAPETFFIRMTMKNGCTTTDTLKVSVTNPKAFMVQEEFSPNGDKQNDVLQVYARTIKTITSFDILDSMGNQVYQKSRKGEVAWDGNNMKGKKVPEGIYIWMAVGTDYYGKTVREQGTVKLTR</sequence>
<keyword evidence="5" id="KW-1185">Reference proteome</keyword>
<organism evidence="2 4">
    <name type="scientific">Chitinophaga sancti</name>
    <dbReference type="NCBI Taxonomy" id="1004"/>
    <lineage>
        <taxon>Bacteria</taxon>
        <taxon>Pseudomonadati</taxon>
        <taxon>Bacteroidota</taxon>
        <taxon>Chitinophagia</taxon>
        <taxon>Chitinophagales</taxon>
        <taxon>Chitinophagaceae</taxon>
        <taxon>Chitinophaga</taxon>
    </lineage>
</organism>
<dbReference type="Gene3D" id="2.60.40.4070">
    <property type="match status" value="1"/>
</dbReference>
<evidence type="ECO:0000313" key="3">
    <source>
        <dbReference type="EMBL" id="WQG88020.1"/>
    </source>
</evidence>
<dbReference type="Gene3D" id="2.60.40.10">
    <property type="entry name" value="Immunoglobulins"/>
    <property type="match status" value="1"/>
</dbReference>
<dbReference type="Proteomes" id="UP001326715">
    <property type="component" value="Chromosome"/>
</dbReference>